<keyword evidence="4" id="KW-1185">Reference proteome</keyword>
<feature type="region of interest" description="Disordered" evidence="1">
    <location>
        <begin position="1"/>
        <end position="22"/>
    </location>
</feature>
<keyword evidence="2" id="KW-1133">Transmembrane helix</keyword>
<evidence type="ECO:0000313" key="4">
    <source>
        <dbReference type="Proteomes" id="UP001597045"/>
    </source>
</evidence>
<protein>
    <submittedName>
        <fullName evidence="3">Uncharacterized protein</fullName>
    </submittedName>
</protein>
<evidence type="ECO:0000256" key="1">
    <source>
        <dbReference type="SAM" id="MobiDB-lite"/>
    </source>
</evidence>
<sequence>MTAQPTTDQEPELPEPPPYRDRLNQPRRALVGAAELLVAAAMVWLAFWLWSKAPITITQAFPDGRPPFVSHRYFGHWMSLSLLSGTVAAVLVVDAVRQFLLAARVRPRGKGRRRR</sequence>
<gene>
    <name evidence="3" type="ORF">ACFQ1S_32885</name>
</gene>
<comment type="caution">
    <text evidence="3">The sequence shown here is derived from an EMBL/GenBank/DDBJ whole genome shotgun (WGS) entry which is preliminary data.</text>
</comment>
<evidence type="ECO:0000313" key="3">
    <source>
        <dbReference type="EMBL" id="MFD1049990.1"/>
    </source>
</evidence>
<feature type="transmembrane region" description="Helical" evidence="2">
    <location>
        <begin position="82"/>
        <end position="105"/>
    </location>
</feature>
<reference evidence="4" key="1">
    <citation type="journal article" date="2019" name="Int. J. Syst. Evol. Microbiol.">
        <title>The Global Catalogue of Microorganisms (GCM) 10K type strain sequencing project: providing services to taxonomists for standard genome sequencing and annotation.</title>
        <authorList>
            <consortium name="The Broad Institute Genomics Platform"/>
            <consortium name="The Broad Institute Genome Sequencing Center for Infectious Disease"/>
            <person name="Wu L."/>
            <person name="Ma J."/>
        </authorList>
    </citation>
    <scope>NUCLEOTIDE SEQUENCE [LARGE SCALE GENOMIC DNA]</scope>
    <source>
        <strain evidence="4">JCM 31486</strain>
    </source>
</reference>
<dbReference type="Proteomes" id="UP001597045">
    <property type="component" value="Unassembled WGS sequence"/>
</dbReference>
<evidence type="ECO:0000256" key="2">
    <source>
        <dbReference type="SAM" id="Phobius"/>
    </source>
</evidence>
<keyword evidence="2" id="KW-0472">Membrane</keyword>
<dbReference type="EMBL" id="JBHTIS010002531">
    <property type="protein sequence ID" value="MFD1049990.1"/>
    <property type="molecule type" value="Genomic_DNA"/>
</dbReference>
<keyword evidence="2" id="KW-0812">Transmembrane</keyword>
<feature type="transmembrane region" description="Helical" evidence="2">
    <location>
        <begin position="29"/>
        <end position="50"/>
    </location>
</feature>
<organism evidence="3 4">
    <name type="scientific">Kibdelosporangium lantanae</name>
    <dbReference type="NCBI Taxonomy" id="1497396"/>
    <lineage>
        <taxon>Bacteria</taxon>
        <taxon>Bacillati</taxon>
        <taxon>Actinomycetota</taxon>
        <taxon>Actinomycetes</taxon>
        <taxon>Pseudonocardiales</taxon>
        <taxon>Pseudonocardiaceae</taxon>
        <taxon>Kibdelosporangium</taxon>
    </lineage>
</organism>
<proteinExistence type="predicted"/>
<name>A0ABW3MLL3_9PSEU</name>
<accession>A0ABW3MLL3</accession>